<dbReference type="AlphaFoldDB" id="U6M4L9"/>
<protein>
    <recommendedName>
        <fullName evidence="4">WD domain, G-beta repeat-containing protein</fullName>
    </recommendedName>
</protein>
<name>U6M4L9_EIMMA</name>
<evidence type="ECO:0000313" key="3">
    <source>
        <dbReference type="Proteomes" id="UP000030763"/>
    </source>
</evidence>
<feature type="region of interest" description="Disordered" evidence="1">
    <location>
        <begin position="132"/>
        <end position="158"/>
    </location>
</feature>
<organism evidence="2 3">
    <name type="scientific">Eimeria maxima</name>
    <name type="common">Coccidian parasite</name>
    <dbReference type="NCBI Taxonomy" id="5804"/>
    <lineage>
        <taxon>Eukaryota</taxon>
        <taxon>Sar</taxon>
        <taxon>Alveolata</taxon>
        <taxon>Apicomplexa</taxon>
        <taxon>Conoidasida</taxon>
        <taxon>Coccidia</taxon>
        <taxon>Eucoccidiorida</taxon>
        <taxon>Eimeriorina</taxon>
        <taxon>Eimeriidae</taxon>
        <taxon>Eimeria</taxon>
    </lineage>
</organism>
<feature type="compositionally biased region" description="Low complexity" evidence="1">
    <location>
        <begin position="134"/>
        <end position="158"/>
    </location>
</feature>
<dbReference type="VEuPathDB" id="ToxoDB:EMWEY_00054940"/>
<feature type="region of interest" description="Disordered" evidence="1">
    <location>
        <begin position="233"/>
        <end position="255"/>
    </location>
</feature>
<evidence type="ECO:0000313" key="2">
    <source>
        <dbReference type="EMBL" id="CDJ58976.1"/>
    </source>
</evidence>
<dbReference type="GeneID" id="25339480"/>
<dbReference type="EMBL" id="HG720004">
    <property type="protein sequence ID" value="CDJ58976.1"/>
    <property type="molecule type" value="Genomic_DNA"/>
</dbReference>
<evidence type="ECO:0008006" key="4">
    <source>
        <dbReference type="Google" id="ProtNLM"/>
    </source>
</evidence>
<dbReference type="OrthoDB" id="196957at2759"/>
<accession>U6M4L9</accession>
<evidence type="ECO:0000256" key="1">
    <source>
        <dbReference type="SAM" id="MobiDB-lite"/>
    </source>
</evidence>
<reference evidence="2" key="1">
    <citation type="submission" date="2013-10" db="EMBL/GenBank/DDBJ databases">
        <title>Genomic analysis of the causative agents of coccidiosis in chickens.</title>
        <authorList>
            <person name="Reid A.J."/>
            <person name="Blake D."/>
            <person name="Billington K."/>
            <person name="Browne H."/>
            <person name="Dunn M."/>
            <person name="Hung S."/>
            <person name="Kawahara F."/>
            <person name="Miranda-Saavedra D."/>
            <person name="Mourier T."/>
            <person name="Nagra H."/>
            <person name="Otto T.D."/>
            <person name="Rawlings N."/>
            <person name="Sanchez A."/>
            <person name="Sanders M."/>
            <person name="Subramaniam C."/>
            <person name="Tay Y."/>
            <person name="Dear P."/>
            <person name="Doerig C."/>
            <person name="Gruber A."/>
            <person name="Parkinson J."/>
            <person name="Shirley M."/>
            <person name="Wan K.L."/>
            <person name="Berriman M."/>
            <person name="Tomley F."/>
            <person name="Pain A."/>
        </authorList>
    </citation>
    <scope>NUCLEOTIDE SEQUENCE [LARGE SCALE GENOMIC DNA]</scope>
    <source>
        <strain evidence="2">Weybridge</strain>
    </source>
</reference>
<gene>
    <name evidence="2" type="ORF">EMWEY_00054940</name>
</gene>
<dbReference type="RefSeq" id="XP_013335624.1">
    <property type="nucleotide sequence ID" value="XM_013480170.1"/>
</dbReference>
<proteinExistence type="predicted"/>
<dbReference type="Proteomes" id="UP000030763">
    <property type="component" value="Unassembled WGS sequence"/>
</dbReference>
<reference evidence="2" key="2">
    <citation type="submission" date="2013-10" db="EMBL/GenBank/DDBJ databases">
        <authorList>
            <person name="Aslett M."/>
        </authorList>
    </citation>
    <scope>NUCLEOTIDE SEQUENCE [LARGE SCALE GENOMIC DNA]</scope>
    <source>
        <strain evidence="2">Weybridge</strain>
    </source>
</reference>
<keyword evidence="3" id="KW-1185">Reference proteome</keyword>
<sequence length="312" mass="32804">MESSLSVGSSDGPSQTFACRYKLPLPGGCLCSVSLEGDTFLSPSLLSPHFFFSFTANNTGYNEGHLLCFEEDTQETTAILTLAAPAAAAAAAPVSIKKTQEGEADVSLFVATNILRPSLALWRATAALKETDDSSSSSSSSSNGTSTNGSSSSSSSSSKGSFVVCEELQPIVPFDCIGAAAGAANGMRGSSMESPRPKHGTDGCLKVHWMEQALAVRLPGVCTPQQQQQQQQQQQGLSQEQGLAAGAACTPEEKTQTTATQDRLLCVDESSDDSVCSISWSLSDAWVFASMSFDGFVSIHQIPSQEKYKILL</sequence>